<evidence type="ECO:0000313" key="9">
    <source>
        <dbReference type="Proteomes" id="UP000321721"/>
    </source>
</evidence>
<dbReference type="EC" id="5.2.1.8" evidence="6"/>
<dbReference type="Pfam" id="PF00254">
    <property type="entry name" value="FKBP_C"/>
    <property type="match status" value="1"/>
</dbReference>
<evidence type="ECO:0000256" key="3">
    <source>
        <dbReference type="ARBA" id="ARBA00023110"/>
    </source>
</evidence>
<comment type="similarity">
    <text evidence="2 6">Belongs to the FKBP-type PPIase family.</text>
</comment>
<comment type="caution">
    <text evidence="8">The sequence shown here is derived from an EMBL/GenBank/DDBJ whole genome shotgun (WGS) entry which is preliminary data.</text>
</comment>
<comment type="catalytic activity">
    <reaction evidence="1 5 6">
        <text>[protein]-peptidylproline (omega=180) = [protein]-peptidylproline (omega=0)</text>
        <dbReference type="Rhea" id="RHEA:16237"/>
        <dbReference type="Rhea" id="RHEA-COMP:10747"/>
        <dbReference type="Rhea" id="RHEA-COMP:10748"/>
        <dbReference type="ChEBI" id="CHEBI:83833"/>
        <dbReference type="ChEBI" id="CHEBI:83834"/>
        <dbReference type="EC" id="5.2.1.8"/>
    </reaction>
</comment>
<organism evidence="8 9">
    <name type="scientific">Vicingus serpentipes</name>
    <dbReference type="NCBI Taxonomy" id="1926625"/>
    <lineage>
        <taxon>Bacteria</taxon>
        <taxon>Pseudomonadati</taxon>
        <taxon>Bacteroidota</taxon>
        <taxon>Flavobacteriia</taxon>
        <taxon>Flavobacteriales</taxon>
        <taxon>Vicingaceae</taxon>
        <taxon>Vicingus</taxon>
    </lineage>
</organism>
<evidence type="ECO:0000256" key="4">
    <source>
        <dbReference type="ARBA" id="ARBA00023235"/>
    </source>
</evidence>
<evidence type="ECO:0000256" key="1">
    <source>
        <dbReference type="ARBA" id="ARBA00000971"/>
    </source>
</evidence>
<protein>
    <recommendedName>
        <fullName evidence="6">Peptidyl-prolyl cis-trans isomerase</fullName>
        <ecNumber evidence="6">5.2.1.8</ecNumber>
    </recommendedName>
</protein>
<reference evidence="8 9" key="1">
    <citation type="submission" date="2019-08" db="EMBL/GenBank/DDBJ databases">
        <title>Genome of Vicingus serpentipes NCIMB 15042.</title>
        <authorList>
            <person name="Bowman J.P."/>
        </authorList>
    </citation>
    <scope>NUCLEOTIDE SEQUENCE [LARGE SCALE GENOMIC DNA]</scope>
    <source>
        <strain evidence="8 9">NCIMB 15042</strain>
    </source>
</reference>
<dbReference type="SUPFAM" id="SSF54534">
    <property type="entry name" value="FKBP-like"/>
    <property type="match status" value="1"/>
</dbReference>
<dbReference type="InterPro" id="IPR001179">
    <property type="entry name" value="PPIase_FKBP_dom"/>
</dbReference>
<dbReference type="EMBL" id="VOOS01000002">
    <property type="protein sequence ID" value="TXB66001.1"/>
    <property type="molecule type" value="Genomic_DNA"/>
</dbReference>
<dbReference type="Proteomes" id="UP000321721">
    <property type="component" value="Unassembled WGS sequence"/>
</dbReference>
<gene>
    <name evidence="8" type="ORF">FRY74_05380</name>
</gene>
<evidence type="ECO:0000256" key="5">
    <source>
        <dbReference type="PROSITE-ProRule" id="PRU00277"/>
    </source>
</evidence>
<dbReference type="PANTHER" id="PTHR43811">
    <property type="entry name" value="FKBP-TYPE PEPTIDYL-PROLYL CIS-TRANS ISOMERASE FKPA"/>
    <property type="match status" value="1"/>
</dbReference>
<dbReference type="OrthoDB" id="1093155at2"/>
<dbReference type="Gene3D" id="3.10.50.40">
    <property type="match status" value="1"/>
</dbReference>
<keyword evidence="4 5" id="KW-0413">Isomerase</keyword>
<evidence type="ECO:0000259" key="7">
    <source>
        <dbReference type="PROSITE" id="PS50059"/>
    </source>
</evidence>
<dbReference type="InterPro" id="IPR046357">
    <property type="entry name" value="PPIase_dom_sf"/>
</dbReference>
<evidence type="ECO:0000256" key="2">
    <source>
        <dbReference type="ARBA" id="ARBA00006577"/>
    </source>
</evidence>
<keyword evidence="3 5" id="KW-0697">Rotamase</keyword>
<keyword evidence="9" id="KW-1185">Reference proteome</keyword>
<evidence type="ECO:0000256" key="6">
    <source>
        <dbReference type="RuleBase" id="RU003915"/>
    </source>
</evidence>
<name>A0A5C6RUK5_9FLAO</name>
<dbReference type="PROSITE" id="PS51257">
    <property type="entry name" value="PROKAR_LIPOPROTEIN"/>
    <property type="match status" value="1"/>
</dbReference>
<dbReference type="AlphaFoldDB" id="A0A5C6RUK5"/>
<dbReference type="GO" id="GO:0003755">
    <property type="term" value="F:peptidyl-prolyl cis-trans isomerase activity"/>
    <property type="evidence" value="ECO:0007669"/>
    <property type="project" value="UniProtKB-UniRule"/>
</dbReference>
<sequence>MKKNWVLILLVFFMISCQSDKNNINRIDDFSEKELKEKLIEANKIAAQKESIQIDGYVSRRKLDVTKTGTGLRYHVYDEGNGEKAENGKIAVVKYSVSLIDGTICYSTKDNEVEEFIIGKDNVESGLHEGITYLKVGDKAKIIIPSYLAHGLAGDFKKIPVRSTIIYDIELIDLK</sequence>
<feature type="domain" description="PPIase FKBP-type" evidence="7">
    <location>
        <begin position="88"/>
        <end position="175"/>
    </location>
</feature>
<dbReference type="PROSITE" id="PS50059">
    <property type="entry name" value="FKBP_PPIASE"/>
    <property type="match status" value="1"/>
</dbReference>
<evidence type="ECO:0000313" key="8">
    <source>
        <dbReference type="EMBL" id="TXB66001.1"/>
    </source>
</evidence>
<dbReference type="PANTHER" id="PTHR43811:SF19">
    <property type="entry name" value="39 KDA FK506-BINDING NUCLEAR PROTEIN"/>
    <property type="match status" value="1"/>
</dbReference>
<dbReference type="RefSeq" id="WP_147099366.1">
    <property type="nucleotide sequence ID" value="NZ_VOOS01000002.1"/>
</dbReference>
<proteinExistence type="inferred from homology"/>
<accession>A0A5C6RUK5</accession>